<evidence type="ECO:0000259" key="4">
    <source>
        <dbReference type="PROSITE" id="PS50112"/>
    </source>
</evidence>
<evidence type="ECO:0000313" key="6">
    <source>
        <dbReference type="EMBL" id="MCQ8184556.1"/>
    </source>
</evidence>
<dbReference type="NCBIfam" id="TIGR00229">
    <property type="entry name" value="sensory_box"/>
    <property type="match status" value="1"/>
</dbReference>
<dbReference type="SUPFAM" id="SSF55785">
    <property type="entry name" value="PYP-like sensor domain (PAS domain)"/>
    <property type="match status" value="1"/>
</dbReference>
<dbReference type="PANTHER" id="PTHR47429:SF2">
    <property type="entry name" value="PROTEIN TWIN LOV 1"/>
    <property type="match status" value="1"/>
</dbReference>
<keyword evidence="3" id="KW-0157">Chromophore</keyword>
<dbReference type="SUPFAM" id="SSF55874">
    <property type="entry name" value="ATPase domain of HSP90 chaperone/DNA topoisomerase II/histidine kinase"/>
    <property type="match status" value="1"/>
</dbReference>
<evidence type="ECO:0000256" key="2">
    <source>
        <dbReference type="ARBA" id="ARBA00022643"/>
    </source>
</evidence>
<proteinExistence type="predicted"/>
<evidence type="ECO:0000256" key="1">
    <source>
        <dbReference type="ARBA" id="ARBA00022630"/>
    </source>
</evidence>
<dbReference type="Pfam" id="PF07568">
    <property type="entry name" value="HisKA_2"/>
    <property type="match status" value="1"/>
</dbReference>
<keyword evidence="1" id="KW-0285">Flavoprotein</keyword>
<comment type="caution">
    <text evidence="6">The sequence shown here is derived from an EMBL/GenBank/DDBJ whole genome shotgun (WGS) entry which is preliminary data.</text>
</comment>
<dbReference type="InterPro" id="IPR000014">
    <property type="entry name" value="PAS"/>
</dbReference>
<dbReference type="EMBL" id="JANIBC010000002">
    <property type="protein sequence ID" value="MCQ8184556.1"/>
    <property type="molecule type" value="Genomic_DNA"/>
</dbReference>
<dbReference type="InterPro" id="IPR035965">
    <property type="entry name" value="PAS-like_dom_sf"/>
</dbReference>
<keyword evidence="2" id="KW-0288">FMN</keyword>
<dbReference type="InterPro" id="IPR000700">
    <property type="entry name" value="PAS-assoc_C"/>
</dbReference>
<dbReference type="Gene3D" id="3.30.565.10">
    <property type="entry name" value="Histidine kinase-like ATPase, C-terminal domain"/>
    <property type="match status" value="1"/>
</dbReference>
<dbReference type="SMART" id="SM00091">
    <property type="entry name" value="PAS"/>
    <property type="match status" value="1"/>
</dbReference>
<dbReference type="InterPro" id="IPR011495">
    <property type="entry name" value="Sig_transdc_His_kin_sub2_dim/P"/>
</dbReference>
<feature type="domain" description="PAC" evidence="5">
    <location>
        <begin position="87"/>
        <end position="141"/>
    </location>
</feature>
<dbReference type="Gene3D" id="3.30.450.20">
    <property type="entry name" value="PAS domain"/>
    <property type="match status" value="1"/>
</dbReference>
<dbReference type="PANTHER" id="PTHR47429">
    <property type="entry name" value="PROTEIN TWIN LOV 1"/>
    <property type="match status" value="1"/>
</dbReference>
<dbReference type="AlphaFoldDB" id="A0A9X2L7V0"/>
<dbReference type="Pfam" id="PF13426">
    <property type="entry name" value="PAS_9"/>
    <property type="match status" value="1"/>
</dbReference>
<protein>
    <submittedName>
        <fullName evidence="6">PAS domain-containing protein</fullName>
    </submittedName>
</protein>
<evidence type="ECO:0000256" key="3">
    <source>
        <dbReference type="ARBA" id="ARBA00022991"/>
    </source>
</evidence>
<organism evidence="6 7">
    <name type="scientific">Parvularcula maris</name>
    <dbReference type="NCBI Taxonomy" id="2965077"/>
    <lineage>
        <taxon>Bacteria</taxon>
        <taxon>Pseudomonadati</taxon>
        <taxon>Pseudomonadota</taxon>
        <taxon>Alphaproteobacteria</taxon>
        <taxon>Parvularculales</taxon>
        <taxon>Parvularculaceae</taxon>
        <taxon>Parvularcula</taxon>
    </lineage>
</organism>
<sequence>MEEHFGFGEGGPTAETAQHLIAHMPLSMVIADPNRPDCPIVYVNRAFTEVTGYSPTFAVGRNCRFLQGENRDQKARETLRRAIENRRSCAVDIVNYRADGRKFYNRLMIGPVHDPRGEVFAFIGVQTELSDQQQISNVTAEEANAILQETQHRVKNHLSMVAAMIRFQEQDDDPVETYDILARQVESLSLLYDEFSAHEVDKKGSYDVVSAGAYISPVAATVGALDGRKSVRLNVDTEAVYMRTNDAAALGLLTSEILSNVLQHAFEDRPEGLVDVRLKSLTNGLLRLVVTDDGVGLRDKEWPA</sequence>
<gene>
    <name evidence="6" type="ORF">NOG11_04065</name>
</gene>
<accession>A0A9X2L7V0</accession>
<evidence type="ECO:0000313" key="7">
    <source>
        <dbReference type="Proteomes" id="UP001142610"/>
    </source>
</evidence>
<keyword evidence="7" id="KW-1185">Reference proteome</keyword>
<dbReference type="InterPro" id="IPR036890">
    <property type="entry name" value="HATPase_C_sf"/>
</dbReference>
<dbReference type="RefSeq" id="WP_256618403.1">
    <property type="nucleotide sequence ID" value="NZ_JANIBC010000002.1"/>
</dbReference>
<feature type="domain" description="PAS" evidence="4">
    <location>
        <begin position="13"/>
        <end position="86"/>
    </location>
</feature>
<dbReference type="PROSITE" id="PS50112">
    <property type="entry name" value="PAS"/>
    <property type="match status" value="1"/>
</dbReference>
<name>A0A9X2L7V0_9PROT</name>
<dbReference type="PROSITE" id="PS50113">
    <property type="entry name" value="PAC"/>
    <property type="match status" value="1"/>
</dbReference>
<evidence type="ECO:0000259" key="5">
    <source>
        <dbReference type="PROSITE" id="PS50113"/>
    </source>
</evidence>
<dbReference type="Proteomes" id="UP001142610">
    <property type="component" value="Unassembled WGS sequence"/>
</dbReference>
<dbReference type="CDD" id="cd00130">
    <property type="entry name" value="PAS"/>
    <property type="match status" value="1"/>
</dbReference>
<reference evidence="6" key="1">
    <citation type="submission" date="2022-07" db="EMBL/GenBank/DDBJ databases">
        <title>Parvularcula maris sp. nov., an algicidal bacterium isolated from seawater.</title>
        <authorList>
            <person name="Li F."/>
        </authorList>
    </citation>
    <scope>NUCLEOTIDE SEQUENCE</scope>
    <source>
        <strain evidence="6">BGMRC 0090</strain>
    </source>
</reference>